<dbReference type="AlphaFoldDB" id="A0A0C1ZIF6"/>
<gene>
    <name evidence="1" type="ORF">H735_08685</name>
</gene>
<reference evidence="1 2" key="1">
    <citation type="submission" date="2014-07" db="EMBL/GenBank/DDBJ databases">
        <title>Unique and conserved regions in Vibrio harveyi and related species in comparison with the shrimp pathogen Vibrio harveyi CAIM 1792.</title>
        <authorList>
            <person name="Espinoza-Valles I."/>
            <person name="Vora G."/>
            <person name="Leekitcharoenphon P."/>
            <person name="Ussery D."/>
            <person name="Hoj L."/>
            <person name="Gomez-Gil B."/>
        </authorList>
    </citation>
    <scope>NUCLEOTIDE SEQUENCE [LARGE SCALE GENOMIC DNA]</scope>
    <source>
        <strain evidence="2">CAIM 1854 / LMG 25443</strain>
    </source>
</reference>
<name>A0A0C1ZIF6_9VIBR</name>
<dbReference type="RefSeq" id="WP_020194180.1">
    <property type="nucleotide sequence ID" value="NZ_BAOH01000005.1"/>
</dbReference>
<sequence>MNLENTVKDQYGKSLHQVIKAICAREDFEDIGVKNGLDCYMPLFHTLDDLYGTGLFLPNELYSLLSQGTTVEFLRNLRDRVLACSRPITVKQSKQQLH</sequence>
<dbReference type="Proteomes" id="UP000031586">
    <property type="component" value="Unassembled WGS sequence"/>
</dbReference>
<evidence type="ECO:0000313" key="2">
    <source>
        <dbReference type="Proteomes" id="UP000031586"/>
    </source>
</evidence>
<dbReference type="PATRIC" id="fig|1229493.5.peg.823"/>
<evidence type="ECO:0000313" key="1">
    <source>
        <dbReference type="EMBL" id="KIF53016.1"/>
    </source>
</evidence>
<protein>
    <submittedName>
        <fullName evidence="1">Uncharacterized protein</fullName>
    </submittedName>
</protein>
<organism evidence="1 2">
    <name type="scientific">Vibrio owensii CAIM 1854 = LMG 25443</name>
    <dbReference type="NCBI Taxonomy" id="1229493"/>
    <lineage>
        <taxon>Bacteria</taxon>
        <taxon>Pseudomonadati</taxon>
        <taxon>Pseudomonadota</taxon>
        <taxon>Gammaproteobacteria</taxon>
        <taxon>Vibrionales</taxon>
        <taxon>Vibrionaceae</taxon>
        <taxon>Vibrio</taxon>
    </lineage>
</organism>
<dbReference type="EMBL" id="JPRD01000015">
    <property type="protein sequence ID" value="KIF53016.1"/>
    <property type="molecule type" value="Genomic_DNA"/>
</dbReference>
<comment type="caution">
    <text evidence="1">The sequence shown here is derived from an EMBL/GenBank/DDBJ whole genome shotgun (WGS) entry which is preliminary data.</text>
</comment>
<proteinExistence type="predicted"/>
<accession>A0A0C1ZIF6</accession>